<dbReference type="InterPro" id="IPR052016">
    <property type="entry name" value="Bact_Sigma-Reg"/>
</dbReference>
<reference evidence="3 4" key="1">
    <citation type="submission" date="2024-06" db="EMBL/GenBank/DDBJ databases">
        <title>The Natural Products Discovery Center: Release of the First 8490 Sequenced Strains for Exploring Actinobacteria Biosynthetic Diversity.</title>
        <authorList>
            <person name="Kalkreuter E."/>
            <person name="Kautsar S.A."/>
            <person name="Yang D."/>
            <person name="Bader C.D."/>
            <person name="Teijaro C.N."/>
            <person name="Fluegel L."/>
            <person name="Davis C.M."/>
            <person name="Simpson J.R."/>
            <person name="Lauterbach L."/>
            <person name="Steele A.D."/>
            <person name="Gui C."/>
            <person name="Meng S."/>
            <person name="Li G."/>
            <person name="Viehrig K."/>
            <person name="Ye F."/>
            <person name="Su P."/>
            <person name="Kiefer A.F."/>
            <person name="Nichols A."/>
            <person name="Cepeda A.J."/>
            <person name="Yan W."/>
            <person name="Fan B."/>
            <person name="Jiang Y."/>
            <person name="Adhikari A."/>
            <person name="Zheng C.-J."/>
            <person name="Schuster L."/>
            <person name="Cowan T.M."/>
            <person name="Smanski M.J."/>
            <person name="Chevrette M.G."/>
            <person name="De Carvalho L.P.S."/>
            <person name="Shen B."/>
        </authorList>
    </citation>
    <scope>NUCLEOTIDE SEQUENCE [LARGE SCALE GENOMIC DNA]</scope>
    <source>
        <strain evidence="3 4">NPDC052347</strain>
    </source>
</reference>
<accession>A0ABV3JVA6</accession>
<dbReference type="RefSeq" id="WP_109280447.1">
    <property type="nucleotide sequence ID" value="NZ_JBFAUK010000005.1"/>
</dbReference>
<dbReference type="InterPro" id="IPR001610">
    <property type="entry name" value="PAC"/>
</dbReference>
<dbReference type="NCBIfam" id="TIGR00229">
    <property type="entry name" value="sensory_box"/>
    <property type="match status" value="1"/>
</dbReference>
<dbReference type="CDD" id="cd00130">
    <property type="entry name" value="PAS"/>
    <property type="match status" value="1"/>
</dbReference>
<dbReference type="Proteomes" id="UP001552594">
    <property type="component" value="Unassembled WGS sequence"/>
</dbReference>
<dbReference type="EMBL" id="JBFAUK010000005">
    <property type="protein sequence ID" value="MEV5506730.1"/>
    <property type="molecule type" value="Genomic_DNA"/>
</dbReference>
<dbReference type="Pfam" id="PF08447">
    <property type="entry name" value="PAS_3"/>
    <property type="match status" value="1"/>
</dbReference>
<evidence type="ECO:0000256" key="1">
    <source>
        <dbReference type="ARBA" id="ARBA00022801"/>
    </source>
</evidence>
<gene>
    <name evidence="3" type="ORF">AB0L16_09655</name>
</gene>
<dbReference type="PANTHER" id="PTHR43156">
    <property type="entry name" value="STAGE II SPORULATION PROTEIN E-RELATED"/>
    <property type="match status" value="1"/>
</dbReference>
<feature type="domain" description="PAC" evidence="2">
    <location>
        <begin position="147"/>
        <end position="199"/>
    </location>
</feature>
<comment type="caution">
    <text evidence="3">The sequence shown here is derived from an EMBL/GenBank/DDBJ whole genome shotgun (WGS) entry which is preliminary data.</text>
</comment>
<dbReference type="InterPro" id="IPR001932">
    <property type="entry name" value="PPM-type_phosphatase-like_dom"/>
</dbReference>
<dbReference type="SUPFAM" id="SSF55785">
    <property type="entry name" value="PYP-like sensor domain (PAS domain)"/>
    <property type="match status" value="1"/>
</dbReference>
<dbReference type="PANTHER" id="PTHR43156:SF2">
    <property type="entry name" value="STAGE II SPORULATION PROTEIN E"/>
    <property type="match status" value="1"/>
</dbReference>
<protein>
    <submittedName>
        <fullName evidence="3">SpoIIE family protein phosphatase</fullName>
    </submittedName>
</protein>
<keyword evidence="1" id="KW-0378">Hydrolase</keyword>
<organism evidence="3 4">
    <name type="scientific">Streptomyces orinoci</name>
    <name type="common">Streptoverticillium orinoci</name>
    <dbReference type="NCBI Taxonomy" id="67339"/>
    <lineage>
        <taxon>Bacteria</taxon>
        <taxon>Bacillati</taxon>
        <taxon>Actinomycetota</taxon>
        <taxon>Actinomycetes</taxon>
        <taxon>Kitasatosporales</taxon>
        <taxon>Streptomycetaceae</taxon>
        <taxon>Streptomyces</taxon>
    </lineage>
</organism>
<dbReference type="SMART" id="SM00086">
    <property type="entry name" value="PAC"/>
    <property type="match status" value="1"/>
</dbReference>
<evidence type="ECO:0000313" key="4">
    <source>
        <dbReference type="Proteomes" id="UP001552594"/>
    </source>
</evidence>
<proteinExistence type="predicted"/>
<sequence>MPSSLSADRPAAEPPGPEALEALIHQARRLRGGIDAVARAATDSGPRSRWERALCELAAGQLEDLGRQLGRLRDGPAAPEDTGPAGSAEWDLLTDEVTWSEEVYQLFGRDPADGALTLDELPSWVLEEDREQLTALVTDCLVDGRPAEGEFRLRRPDGTERTVHLRAEAVLDADGCAAAMWAVLRDVSELRRGREAVRISQDALDRQRHRLAAELREAVLPPWQEAAGDGLDIATRHLPGPSGGLPGGDWCDVLPLPDGHTLLSVGALTGQGVPTTSALAMLLGAVRGMALTGAEPGPLLGWLNQLLDASAQPALGSAVCCRYQPRTRTLCWAGAGHPAPLLFRAGTGRVLSGERGMPLGAVGGTGYPQAEERLRPGDVLLLHTEALPAERLLAPAARFATASTAQDCVRIVLEECGDLPRRDDARLLVARIG</sequence>
<dbReference type="Pfam" id="PF07228">
    <property type="entry name" value="SpoIIE"/>
    <property type="match status" value="1"/>
</dbReference>
<dbReference type="InterPro" id="IPR035965">
    <property type="entry name" value="PAS-like_dom_sf"/>
</dbReference>
<keyword evidence="4" id="KW-1185">Reference proteome</keyword>
<dbReference type="InterPro" id="IPR013655">
    <property type="entry name" value="PAS_fold_3"/>
</dbReference>
<dbReference type="InterPro" id="IPR036457">
    <property type="entry name" value="PPM-type-like_dom_sf"/>
</dbReference>
<dbReference type="SMART" id="SM00331">
    <property type="entry name" value="PP2C_SIG"/>
    <property type="match status" value="1"/>
</dbReference>
<evidence type="ECO:0000259" key="2">
    <source>
        <dbReference type="PROSITE" id="PS50113"/>
    </source>
</evidence>
<name>A0ABV3JVA6_STRON</name>
<dbReference type="InterPro" id="IPR000014">
    <property type="entry name" value="PAS"/>
</dbReference>
<evidence type="ECO:0000313" key="3">
    <source>
        <dbReference type="EMBL" id="MEV5506730.1"/>
    </source>
</evidence>
<dbReference type="PROSITE" id="PS50113">
    <property type="entry name" value="PAC"/>
    <property type="match status" value="1"/>
</dbReference>
<dbReference type="InterPro" id="IPR000700">
    <property type="entry name" value="PAS-assoc_C"/>
</dbReference>
<dbReference type="Gene3D" id="3.60.40.10">
    <property type="entry name" value="PPM-type phosphatase domain"/>
    <property type="match status" value="1"/>
</dbReference>
<dbReference type="Gene3D" id="2.10.70.100">
    <property type="match status" value="1"/>
</dbReference>
<dbReference type="Gene3D" id="3.30.450.20">
    <property type="entry name" value="PAS domain"/>
    <property type="match status" value="1"/>
</dbReference>